<dbReference type="Proteomes" id="UP001150238">
    <property type="component" value="Unassembled WGS sequence"/>
</dbReference>
<evidence type="ECO:0000313" key="1">
    <source>
        <dbReference type="EMBL" id="KAJ4489751.1"/>
    </source>
</evidence>
<comment type="caution">
    <text evidence="1">The sequence shown here is derived from an EMBL/GenBank/DDBJ whole genome shotgun (WGS) entry which is preliminary data.</text>
</comment>
<proteinExistence type="predicted"/>
<protein>
    <submittedName>
        <fullName evidence="1">Uncharacterized protein</fullName>
    </submittedName>
</protein>
<accession>A0A9W9ASZ5</accession>
<evidence type="ECO:0000313" key="2">
    <source>
        <dbReference type="Proteomes" id="UP001150238"/>
    </source>
</evidence>
<sequence>MRSVDPQLERLYQQARVSTTQQNHRPGQYVTLPAGCGFGGGRTEPGNYANTSHNAALIDEVLADRAVQLVAGFIDAAIQTTFPKLHAFLTNLLEKILADNPRIKKMFNSCCYGACHFNLHSACTDNHEDYFNILFAMCCAFCIGNFDHTRGGHIIAWDLGVVTEFPPGTAVCLPSAWVTHANVPIASHERRSSIAFFTSSGLARWYQNGYMSDREFQERATSRQLHIWREARSKLWESGLEMLLHEE</sequence>
<name>A0A9W9ASZ5_9AGAR</name>
<reference evidence="1" key="2">
    <citation type="journal article" date="2023" name="Proc. Natl. Acad. Sci. U.S.A.">
        <title>A global phylogenomic analysis of the shiitake genus Lentinula.</title>
        <authorList>
            <person name="Sierra-Patev S."/>
            <person name="Min B."/>
            <person name="Naranjo-Ortiz M."/>
            <person name="Looney B."/>
            <person name="Konkel Z."/>
            <person name="Slot J.C."/>
            <person name="Sakamoto Y."/>
            <person name="Steenwyk J.L."/>
            <person name="Rokas A."/>
            <person name="Carro J."/>
            <person name="Camarero S."/>
            <person name="Ferreira P."/>
            <person name="Molpeceres G."/>
            <person name="Ruiz-Duenas F.J."/>
            <person name="Serrano A."/>
            <person name="Henrissat B."/>
            <person name="Drula E."/>
            <person name="Hughes K.W."/>
            <person name="Mata J.L."/>
            <person name="Ishikawa N.K."/>
            <person name="Vargas-Isla R."/>
            <person name="Ushijima S."/>
            <person name="Smith C.A."/>
            <person name="Donoghue J."/>
            <person name="Ahrendt S."/>
            <person name="Andreopoulos W."/>
            <person name="He G."/>
            <person name="LaButti K."/>
            <person name="Lipzen A."/>
            <person name="Ng V."/>
            <person name="Riley R."/>
            <person name="Sandor L."/>
            <person name="Barry K."/>
            <person name="Martinez A.T."/>
            <person name="Xiao Y."/>
            <person name="Gibbons J.G."/>
            <person name="Terashima K."/>
            <person name="Grigoriev I.V."/>
            <person name="Hibbett D."/>
        </authorList>
    </citation>
    <scope>NUCLEOTIDE SEQUENCE</scope>
    <source>
        <strain evidence="1">Sp2 HRB7682 ss15</strain>
    </source>
</reference>
<organism evidence="1 2">
    <name type="scientific">Lentinula lateritia</name>
    <dbReference type="NCBI Taxonomy" id="40482"/>
    <lineage>
        <taxon>Eukaryota</taxon>
        <taxon>Fungi</taxon>
        <taxon>Dikarya</taxon>
        <taxon>Basidiomycota</taxon>
        <taxon>Agaricomycotina</taxon>
        <taxon>Agaricomycetes</taxon>
        <taxon>Agaricomycetidae</taxon>
        <taxon>Agaricales</taxon>
        <taxon>Marasmiineae</taxon>
        <taxon>Omphalotaceae</taxon>
        <taxon>Lentinula</taxon>
    </lineage>
</organism>
<dbReference type="Gene3D" id="3.60.130.30">
    <property type="match status" value="1"/>
</dbReference>
<dbReference type="EMBL" id="JANVFS010000007">
    <property type="protein sequence ID" value="KAJ4489751.1"/>
    <property type="molecule type" value="Genomic_DNA"/>
</dbReference>
<gene>
    <name evidence="1" type="ORF">C8J55DRAFT_422379</name>
</gene>
<dbReference type="AlphaFoldDB" id="A0A9W9ASZ5"/>
<reference evidence="1" key="1">
    <citation type="submission" date="2022-08" db="EMBL/GenBank/DDBJ databases">
        <authorList>
            <consortium name="DOE Joint Genome Institute"/>
            <person name="Min B."/>
            <person name="Riley R."/>
            <person name="Sierra-Patev S."/>
            <person name="Naranjo-Ortiz M."/>
            <person name="Looney B."/>
            <person name="Konkel Z."/>
            <person name="Slot J.C."/>
            <person name="Sakamoto Y."/>
            <person name="Steenwyk J.L."/>
            <person name="Rokas A."/>
            <person name="Carro J."/>
            <person name="Camarero S."/>
            <person name="Ferreira P."/>
            <person name="Molpeceres G."/>
            <person name="Ruiz-Duenas F.J."/>
            <person name="Serrano A."/>
            <person name="Henrissat B."/>
            <person name="Drula E."/>
            <person name="Hughes K.W."/>
            <person name="Mata J.L."/>
            <person name="Ishikawa N.K."/>
            <person name="Vargas-Isla R."/>
            <person name="Ushijima S."/>
            <person name="Smith C.A."/>
            <person name="Ahrendt S."/>
            <person name="Andreopoulos W."/>
            <person name="He G."/>
            <person name="Labutti K."/>
            <person name="Lipzen A."/>
            <person name="Ng V."/>
            <person name="Sandor L."/>
            <person name="Barry K."/>
            <person name="Martinez A.T."/>
            <person name="Xiao Y."/>
            <person name="Gibbons J.G."/>
            <person name="Terashima K."/>
            <person name="Hibbett D.S."/>
            <person name="Grigoriev I.V."/>
        </authorList>
    </citation>
    <scope>NUCLEOTIDE SEQUENCE</scope>
    <source>
        <strain evidence="1">Sp2 HRB7682 ss15</strain>
    </source>
</reference>